<organism evidence="2 3">
    <name type="scientific">Dictyocaulus viviparus</name>
    <name type="common">Bovine lungworm</name>
    <dbReference type="NCBI Taxonomy" id="29172"/>
    <lineage>
        <taxon>Eukaryota</taxon>
        <taxon>Metazoa</taxon>
        <taxon>Ecdysozoa</taxon>
        <taxon>Nematoda</taxon>
        <taxon>Chromadorea</taxon>
        <taxon>Rhabditida</taxon>
        <taxon>Rhabditina</taxon>
        <taxon>Rhabditomorpha</taxon>
        <taxon>Strongyloidea</taxon>
        <taxon>Metastrongylidae</taxon>
        <taxon>Dictyocaulus</taxon>
    </lineage>
</organism>
<protein>
    <submittedName>
        <fullName evidence="2">Uncharacterized protein</fullName>
    </submittedName>
</protein>
<reference evidence="2 3" key="1">
    <citation type="submission" date="2013-11" db="EMBL/GenBank/DDBJ databases">
        <title>Draft genome of the bovine lungworm Dictyocaulus viviparus.</title>
        <authorList>
            <person name="Mitreva M."/>
        </authorList>
    </citation>
    <scope>NUCLEOTIDE SEQUENCE [LARGE SCALE GENOMIC DNA]</scope>
    <source>
        <strain evidence="2 3">HannoverDv2000</strain>
    </source>
</reference>
<dbReference type="STRING" id="29172.A0A0D8Y2E6"/>
<keyword evidence="3" id="KW-1185">Reference proteome</keyword>
<dbReference type="EMBL" id="KN716213">
    <property type="protein sequence ID" value="KJH50184.1"/>
    <property type="molecule type" value="Genomic_DNA"/>
</dbReference>
<accession>A0A0D8Y2E6</accession>
<reference evidence="3" key="2">
    <citation type="journal article" date="2016" name="Sci. Rep.">
        <title>Dictyocaulus viviparus genome, variome and transcriptome elucidate lungworm biology and support future intervention.</title>
        <authorList>
            <person name="McNulty S.N."/>
            <person name="Strube C."/>
            <person name="Rosa B.A."/>
            <person name="Martin J.C."/>
            <person name="Tyagi R."/>
            <person name="Choi Y.J."/>
            <person name="Wang Q."/>
            <person name="Hallsworth Pepin K."/>
            <person name="Zhang X."/>
            <person name="Ozersky P."/>
            <person name="Wilson R.K."/>
            <person name="Sternberg P.W."/>
            <person name="Gasser R.B."/>
            <person name="Mitreva M."/>
        </authorList>
    </citation>
    <scope>NUCLEOTIDE SEQUENCE [LARGE SCALE GENOMIC DNA]</scope>
    <source>
        <strain evidence="3">HannoverDv2000</strain>
    </source>
</reference>
<dbReference type="OrthoDB" id="5779987at2759"/>
<dbReference type="Proteomes" id="UP000053766">
    <property type="component" value="Unassembled WGS sequence"/>
</dbReference>
<proteinExistence type="predicted"/>
<keyword evidence="1" id="KW-0812">Transmembrane</keyword>
<gene>
    <name evidence="2" type="ORF">DICVIV_03692</name>
</gene>
<dbReference type="PROSITE" id="PS51257">
    <property type="entry name" value="PROKAR_LIPOPROTEIN"/>
    <property type="match status" value="1"/>
</dbReference>
<name>A0A0D8Y2E6_DICVI</name>
<evidence type="ECO:0000256" key="1">
    <source>
        <dbReference type="SAM" id="Phobius"/>
    </source>
</evidence>
<evidence type="ECO:0000313" key="2">
    <source>
        <dbReference type="EMBL" id="KJH50184.1"/>
    </source>
</evidence>
<keyword evidence="1" id="KW-0472">Membrane</keyword>
<feature type="transmembrane region" description="Helical" evidence="1">
    <location>
        <begin position="12"/>
        <end position="39"/>
    </location>
</feature>
<evidence type="ECO:0000313" key="3">
    <source>
        <dbReference type="Proteomes" id="UP000053766"/>
    </source>
</evidence>
<dbReference type="AlphaFoldDB" id="A0A0D8Y2E6"/>
<sequence length="86" mass="9655">MISAHHKSVVFFSAFALVFGVIGVITGACSMLSDVIFFFGAKKTREMIKESSKDTVTEVRRTMKMTVWRVTLKVLPELRADAIKRS</sequence>
<keyword evidence="1" id="KW-1133">Transmembrane helix</keyword>